<dbReference type="EMBL" id="CM023481">
    <property type="protein sequence ID" value="KAH6943929.1"/>
    <property type="molecule type" value="Genomic_DNA"/>
</dbReference>
<gene>
    <name evidence="1" type="ORF">HPB50_000643</name>
</gene>
<keyword evidence="2" id="KW-1185">Reference proteome</keyword>
<reference evidence="1" key="1">
    <citation type="submission" date="2020-05" db="EMBL/GenBank/DDBJ databases">
        <title>Large-scale comparative analyses of tick genomes elucidate their genetic diversity and vector capacities.</title>
        <authorList>
            <person name="Jia N."/>
            <person name="Wang J."/>
            <person name="Shi W."/>
            <person name="Du L."/>
            <person name="Sun Y."/>
            <person name="Zhan W."/>
            <person name="Jiang J."/>
            <person name="Wang Q."/>
            <person name="Zhang B."/>
            <person name="Ji P."/>
            <person name="Sakyi L.B."/>
            <person name="Cui X."/>
            <person name="Yuan T."/>
            <person name="Jiang B."/>
            <person name="Yang W."/>
            <person name="Lam T.T.-Y."/>
            <person name="Chang Q."/>
            <person name="Ding S."/>
            <person name="Wang X."/>
            <person name="Zhu J."/>
            <person name="Ruan X."/>
            <person name="Zhao L."/>
            <person name="Wei J."/>
            <person name="Que T."/>
            <person name="Du C."/>
            <person name="Cheng J."/>
            <person name="Dai P."/>
            <person name="Han X."/>
            <person name="Huang E."/>
            <person name="Gao Y."/>
            <person name="Liu J."/>
            <person name="Shao H."/>
            <person name="Ye R."/>
            <person name="Li L."/>
            <person name="Wei W."/>
            <person name="Wang X."/>
            <person name="Wang C."/>
            <person name="Yang T."/>
            <person name="Huo Q."/>
            <person name="Li W."/>
            <person name="Guo W."/>
            <person name="Chen H."/>
            <person name="Zhou L."/>
            <person name="Ni X."/>
            <person name="Tian J."/>
            <person name="Zhou Y."/>
            <person name="Sheng Y."/>
            <person name="Liu T."/>
            <person name="Pan Y."/>
            <person name="Xia L."/>
            <person name="Li J."/>
            <person name="Zhao F."/>
            <person name="Cao W."/>
        </authorList>
    </citation>
    <scope>NUCLEOTIDE SEQUENCE</scope>
    <source>
        <strain evidence="1">Hyas-2018</strain>
    </source>
</reference>
<organism evidence="1 2">
    <name type="scientific">Hyalomma asiaticum</name>
    <name type="common">Tick</name>
    <dbReference type="NCBI Taxonomy" id="266040"/>
    <lineage>
        <taxon>Eukaryota</taxon>
        <taxon>Metazoa</taxon>
        <taxon>Ecdysozoa</taxon>
        <taxon>Arthropoda</taxon>
        <taxon>Chelicerata</taxon>
        <taxon>Arachnida</taxon>
        <taxon>Acari</taxon>
        <taxon>Parasitiformes</taxon>
        <taxon>Ixodida</taxon>
        <taxon>Ixodoidea</taxon>
        <taxon>Ixodidae</taxon>
        <taxon>Hyalomminae</taxon>
        <taxon>Hyalomma</taxon>
    </lineage>
</organism>
<protein>
    <submittedName>
        <fullName evidence="1">Uncharacterized protein</fullName>
    </submittedName>
</protein>
<accession>A0ACB7TGH7</accession>
<name>A0ACB7TGH7_HYAAI</name>
<evidence type="ECO:0000313" key="1">
    <source>
        <dbReference type="EMBL" id="KAH6943929.1"/>
    </source>
</evidence>
<comment type="caution">
    <text evidence="1">The sequence shown here is derived from an EMBL/GenBank/DDBJ whole genome shotgun (WGS) entry which is preliminary data.</text>
</comment>
<sequence length="200" mass="22147">MSRSSFNELLIEVAKCPLLWDISLNEYRRTSNKVPLWEEVQEVLQNVEPTDKKTCRKGQESRDVAVGGELQREPVSGRGLAAGNPVDVSWPVKQRPARCAGTIRGYSNVVQSALASGRRSRLVRATVRRRRTWGTSTIGDPASEAPTAAIPADSGNHSNSGATSSTRRRDAMARRRKLIDVNETRRHGTVNTLTLLRFVL</sequence>
<evidence type="ECO:0000313" key="2">
    <source>
        <dbReference type="Proteomes" id="UP000821845"/>
    </source>
</evidence>
<proteinExistence type="predicted"/>
<dbReference type="Proteomes" id="UP000821845">
    <property type="component" value="Chromosome 1"/>
</dbReference>